<comment type="cofactor">
    <cofactor evidence="8">
        <name>[4Fe-4S] cluster</name>
        <dbReference type="ChEBI" id="CHEBI:49883"/>
    </cofactor>
    <text evidence="8">Binds 1 [4Fe-4S] cluster. The cluster is coordinated with 3 cysteines and an exchangeable S-adenosyl-L-methionine.</text>
</comment>
<dbReference type="HAMAP" id="MF_00917">
    <property type="entry name" value="QueE"/>
    <property type="match status" value="1"/>
</dbReference>
<feature type="binding site" evidence="8">
    <location>
        <position position="32"/>
    </location>
    <ligand>
        <name>[4Fe-4S] cluster</name>
        <dbReference type="ChEBI" id="CHEBI:49883"/>
        <note>4Fe-4S-S-AdoMet</note>
    </ligand>
</feature>
<dbReference type="Pfam" id="PF04055">
    <property type="entry name" value="Radical_SAM"/>
    <property type="match status" value="1"/>
</dbReference>
<evidence type="ECO:0000313" key="11">
    <source>
        <dbReference type="Proteomes" id="UP001597502"/>
    </source>
</evidence>
<dbReference type="Proteomes" id="UP001597502">
    <property type="component" value="Unassembled WGS sequence"/>
</dbReference>
<evidence type="ECO:0000256" key="3">
    <source>
        <dbReference type="ARBA" id="ARBA00022723"/>
    </source>
</evidence>
<protein>
    <recommendedName>
        <fullName evidence="8">7-carboxy-7-deazaguanine synthase</fullName>
        <shortName evidence="8">CDG synthase</shortName>
        <ecNumber evidence="8">4.3.99.3</ecNumber>
    </recommendedName>
    <alternativeName>
        <fullName evidence="8">Queuosine biosynthesis protein QueE</fullName>
    </alternativeName>
</protein>
<keyword evidence="2 8" id="KW-0949">S-adenosyl-L-methionine</keyword>
<feature type="binding site" evidence="8">
    <location>
        <position position="36"/>
    </location>
    <ligand>
        <name>[4Fe-4S] cluster</name>
        <dbReference type="ChEBI" id="CHEBI:49883"/>
        <note>4Fe-4S-S-AdoMet</note>
    </ligand>
</feature>
<evidence type="ECO:0000256" key="6">
    <source>
        <dbReference type="ARBA" id="ARBA00023014"/>
    </source>
</evidence>
<dbReference type="RefSeq" id="WP_382394080.1">
    <property type="nucleotide sequence ID" value="NZ_JBHUNA010000023.1"/>
</dbReference>
<evidence type="ECO:0000256" key="4">
    <source>
        <dbReference type="ARBA" id="ARBA00022842"/>
    </source>
</evidence>
<dbReference type="EMBL" id="JBHUNA010000023">
    <property type="protein sequence ID" value="MFD2761509.1"/>
    <property type="molecule type" value="Genomic_DNA"/>
</dbReference>
<dbReference type="InterPro" id="IPR007197">
    <property type="entry name" value="rSAM"/>
</dbReference>
<dbReference type="PROSITE" id="PS51918">
    <property type="entry name" value="RADICAL_SAM"/>
    <property type="match status" value="1"/>
</dbReference>
<evidence type="ECO:0000259" key="9">
    <source>
        <dbReference type="PROSITE" id="PS51918"/>
    </source>
</evidence>
<comment type="subunit">
    <text evidence="8">Homodimer.</text>
</comment>
<comment type="cofactor">
    <cofactor evidence="8">
        <name>S-adenosyl-L-methionine</name>
        <dbReference type="ChEBI" id="CHEBI:59789"/>
    </cofactor>
    <text evidence="8">Binds 1 S-adenosyl-L-methionine per subunit.</text>
</comment>
<dbReference type="SUPFAM" id="SSF102114">
    <property type="entry name" value="Radical SAM enzymes"/>
    <property type="match status" value="1"/>
</dbReference>
<accession>A0ABW5VAC5</accession>
<dbReference type="PANTHER" id="PTHR42836:SF1">
    <property type="entry name" value="7-CARBOXY-7-DEAZAGUANINE SYNTHASE"/>
    <property type="match status" value="1"/>
</dbReference>
<feature type="binding site" evidence="8">
    <location>
        <begin position="13"/>
        <end position="15"/>
    </location>
    <ligand>
        <name>substrate</name>
    </ligand>
</feature>
<dbReference type="PANTHER" id="PTHR42836">
    <property type="entry name" value="7-CARBOXY-7-DEAZAGUANINE SYNTHASE"/>
    <property type="match status" value="1"/>
</dbReference>
<evidence type="ECO:0000256" key="8">
    <source>
        <dbReference type="HAMAP-Rule" id="MF_00917"/>
    </source>
</evidence>
<organism evidence="10 11">
    <name type="scientific">Lentibacillus juripiscarius</name>
    <dbReference type="NCBI Taxonomy" id="257446"/>
    <lineage>
        <taxon>Bacteria</taxon>
        <taxon>Bacillati</taxon>
        <taxon>Bacillota</taxon>
        <taxon>Bacilli</taxon>
        <taxon>Bacillales</taxon>
        <taxon>Bacillaceae</taxon>
        <taxon>Lentibacillus</taxon>
    </lineage>
</organism>
<evidence type="ECO:0000313" key="10">
    <source>
        <dbReference type="EMBL" id="MFD2761509.1"/>
    </source>
</evidence>
<feature type="binding site" evidence="8">
    <location>
        <begin position="125"/>
        <end position="127"/>
    </location>
    <ligand>
        <name>S-adenosyl-L-methionine</name>
        <dbReference type="ChEBI" id="CHEBI:59789"/>
    </ligand>
</feature>
<evidence type="ECO:0000256" key="1">
    <source>
        <dbReference type="ARBA" id="ARBA00022485"/>
    </source>
</evidence>
<comment type="similarity">
    <text evidence="8">Belongs to the radical SAM superfamily. 7-carboxy-7-deazaguanine synthase family.</text>
</comment>
<keyword evidence="8" id="KW-0671">Queuosine biosynthesis</keyword>
<comment type="caution">
    <text evidence="8">Lacks conserved residue(s) required for the propagation of feature annotation.</text>
</comment>
<keyword evidence="7 8" id="KW-0456">Lyase</keyword>
<dbReference type="Gene3D" id="3.20.20.70">
    <property type="entry name" value="Aldolase class I"/>
    <property type="match status" value="1"/>
</dbReference>
<sequence length="240" mass="27127">MKIPVLEIFGPTIQGEGMVIGQKTMFVRTAGCDYSCSWCDSKFTWDGSEKEKIRLMEPDEIWQELNEQTAGNFAHVTISGGNPALLSGLGAFVDLLHENKINIALETQGSRWQPWFASIDELTLSPKPPSSGMKTNFSILDDIIAKLQEKQKGSCSLKIVIFDLADLAYAKEVHFRYPDVPLFLQVGNDDIENVDDDGLLRYLLNRYDWLVDQVMDSQELVNVRVLPQLHTYLWGNKRGV</sequence>
<dbReference type="PIRSF" id="PIRSF000370">
    <property type="entry name" value="QueE"/>
    <property type="match status" value="1"/>
</dbReference>
<dbReference type="EC" id="4.3.99.3" evidence="8"/>
<feature type="binding site" evidence="8">
    <location>
        <position position="28"/>
    </location>
    <ligand>
        <name>substrate</name>
    </ligand>
</feature>
<gene>
    <name evidence="8 10" type="primary">queE</name>
    <name evidence="10" type="ORF">ACFSUO_11080</name>
</gene>
<feature type="domain" description="Radical SAM core" evidence="9">
    <location>
        <begin position="19"/>
        <end position="236"/>
    </location>
</feature>
<keyword evidence="11" id="KW-1185">Reference proteome</keyword>
<keyword evidence="6 8" id="KW-0411">Iron-sulfur</keyword>
<comment type="pathway">
    <text evidence="8">Purine metabolism; 7-cyano-7-deazaguanine biosynthesis.</text>
</comment>
<keyword evidence="4 8" id="KW-0460">Magnesium</keyword>
<comment type="cofactor">
    <cofactor evidence="8">
        <name>Mg(2+)</name>
        <dbReference type="ChEBI" id="CHEBI:18420"/>
    </cofactor>
</comment>
<dbReference type="GO" id="GO:0016829">
    <property type="term" value="F:lyase activity"/>
    <property type="evidence" value="ECO:0007669"/>
    <property type="project" value="UniProtKB-KW"/>
</dbReference>
<evidence type="ECO:0000256" key="7">
    <source>
        <dbReference type="ARBA" id="ARBA00023239"/>
    </source>
</evidence>
<comment type="caution">
    <text evidence="10">The sequence shown here is derived from an EMBL/GenBank/DDBJ whole genome shotgun (WGS) entry which is preliminary data.</text>
</comment>
<feature type="binding site" evidence="8">
    <location>
        <begin position="38"/>
        <end position="40"/>
    </location>
    <ligand>
        <name>S-adenosyl-L-methionine</name>
        <dbReference type="ChEBI" id="CHEBI:59789"/>
    </ligand>
</feature>
<keyword evidence="5 8" id="KW-0408">Iron</keyword>
<dbReference type="SFLD" id="SFLDF00300">
    <property type="entry name" value="7-carboxy-7-deazaguanine_synth"/>
    <property type="match status" value="1"/>
</dbReference>
<dbReference type="InterPro" id="IPR017742">
    <property type="entry name" value="Deazaguanine_synth"/>
</dbReference>
<feature type="binding site" evidence="8">
    <location>
        <position position="81"/>
    </location>
    <ligand>
        <name>S-adenosyl-L-methionine</name>
        <dbReference type="ChEBI" id="CHEBI:59789"/>
    </ligand>
</feature>
<evidence type="ECO:0000256" key="5">
    <source>
        <dbReference type="ARBA" id="ARBA00023004"/>
    </source>
</evidence>
<reference evidence="11" key="1">
    <citation type="journal article" date="2019" name="Int. J. Syst. Evol. Microbiol.">
        <title>The Global Catalogue of Microorganisms (GCM) 10K type strain sequencing project: providing services to taxonomists for standard genome sequencing and annotation.</title>
        <authorList>
            <consortium name="The Broad Institute Genomics Platform"/>
            <consortium name="The Broad Institute Genome Sequencing Center for Infectious Disease"/>
            <person name="Wu L."/>
            <person name="Ma J."/>
        </authorList>
    </citation>
    <scope>NUCLEOTIDE SEQUENCE [LARGE SCALE GENOMIC DNA]</scope>
    <source>
        <strain evidence="11">TISTR 1535</strain>
    </source>
</reference>
<dbReference type="InterPro" id="IPR058240">
    <property type="entry name" value="rSAM_sf"/>
</dbReference>
<feature type="binding site" evidence="8">
    <location>
        <position position="41"/>
    </location>
    <ligand>
        <name>Mg(2+)</name>
        <dbReference type="ChEBI" id="CHEBI:18420"/>
    </ligand>
</feature>
<dbReference type="SFLD" id="SFLDS00029">
    <property type="entry name" value="Radical_SAM"/>
    <property type="match status" value="1"/>
</dbReference>
<dbReference type="NCBIfam" id="TIGR03365">
    <property type="entry name" value="Bsubt_queE"/>
    <property type="match status" value="1"/>
</dbReference>
<comment type="function">
    <text evidence="8">Catalyzes the complex heterocyclic radical-mediated conversion of 6-carboxy-5,6,7,8-tetrahydropterin (CPH4) to 7-carboxy-7-deazaguanine (CDG), a step common to the biosynthetic pathways of all 7-deazapurine-containing compounds.</text>
</comment>
<proteinExistence type="inferred from homology"/>
<evidence type="ECO:0000256" key="2">
    <source>
        <dbReference type="ARBA" id="ARBA00022691"/>
    </source>
</evidence>
<feature type="binding site" evidence="8">
    <location>
        <position position="79"/>
    </location>
    <ligand>
        <name>substrate</name>
    </ligand>
</feature>
<keyword evidence="3 8" id="KW-0479">Metal-binding</keyword>
<dbReference type="InterPro" id="IPR024924">
    <property type="entry name" value="7-CO-7-deazaguanine_synth-like"/>
</dbReference>
<feature type="binding site" evidence="8">
    <location>
        <position position="39"/>
    </location>
    <ligand>
        <name>[4Fe-4S] cluster</name>
        <dbReference type="ChEBI" id="CHEBI:49883"/>
        <note>4Fe-4S-S-AdoMet</note>
    </ligand>
</feature>
<dbReference type="InterPro" id="IPR013785">
    <property type="entry name" value="Aldolase_TIM"/>
</dbReference>
<name>A0ABW5VAC5_9BACI</name>
<comment type="catalytic activity">
    <reaction evidence="8">
        <text>6-carboxy-5,6,7,8-tetrahydropterin + H(+) = 7-carboxy-7-carbaguanine + NH4(+)</text>
        <dbReference type="Rhea" id="RHEA:27974"/>
        <dbReference type="ChEBI" id="CHEBI:15378"/>
        <dbReference type="ChEBI" id="CHEBI:28938"/>
        <dbReference type="ChEBI" id="CHEBI:61032"/>
        <dbReference type="ChEBI" id="CHEBI:61036"/>
        <dbReference type="EC" id="4.3.99.3"/>
    </reaction>
</comment>
<keyword evidence="1 8" id="KW-0004">4Fe-4S</keyword>